<organism evidence="1 2">
    <name type="scientific">Alteromonas aquimaris</name>
    <dbReference type="NCBI Taxonomy" id="2998417"/>
    <lineage>
        <taxon>Bacteria</taxon>
        <taxon>Pseudomonadati</taxon>
        <taxon>Pseudomonadota</taxon>
        <taxon>Gammaproteobacteria</taxon>
        <taxon>Alteromonadales</taxon>
        <taxon>Alteromonadaceae</taxon>
        <taxon>Alteromonas/Salinimonas group</taxon>
        <taxon>Alteromonas</taxon>
    </lineage>
</organism>
<gene>
    <name evidence="1" type="ORF">OPS25_05840</name>
</gene>
<protein>
    <submittedName>
        <fullName evidence="1">DUF1428 domain-containing protein</fullName>
    </submittedName>
</protein>
<dbReference type="PIRSF" id="PIRSF007028">
    <property type="entry name" value="UCP007028"/>
    <property type="match status" value="1"/>
</dbReference>
<proteinExistence type="predicted"/>
<dbReference type="RefSeq" id="WP_265616717.1">
    <property type="nucleotide sequence ID" value="NZ_JAPFRD010000006.1"/>
</dbReference>
<dbReference type="EMBL" id="JAPFRD010000006">
    <property type="protein sequence ID" value="MCW8108014.1"/>
    <property type="molecule type" value="Genomic_DNA"/>
</dbReference>
<dbReference type="InterPro" id="IPR011008">
    <property type="entry name" value="Dimeric_a/b-barrel"/>
</dbReference>
<name>A0ABT3P5G9_9ALTE</name>
<accession>A0ABT3P5G9</accession>
<dbReference type="Proteomes" id="UP001142810">
    <property type="component" value="Unassembled WGS sequence"/>
</dbReference>
<comment type="caution">
    <text evidence="1">The sequence shown here is derived from an EMBL/GenBank/DDBJ whole genome shotgun (WGS) entry which is preliminary data.</text>
</comment>
<reference evidence="1" key="1">
    <citation type="submission" date="2022-11" db="EMBL/GenBank/DDBJ databases">
        <title>Alteromonas sp. nov., isolated from sea water of the Qingdao.</title>
        <authorList>
            <person name="Wang Q."/>
        </authorList>
    </citation>
    <scope>NUCLEOTIDE SEQUENCE</scope>
    <source>
        <strain evidence="1">ASW11-7</strain>
    </source>
</reference>
<sequence>MDYVDGFVAAVPTDKKQDYIKHATLTAQCFKECGALKVIECWGDDVPEGKSTSFIKAVQCQADETVVFSWIVWPSREIRNIGMKKVMNDPRMNSDTNPMPFDGSRLIFGGFNVIVEN</sequence>
<keyword evidence="2" id="KW-1185">Reference proteome</keyword>
<dbReference type="Gene3D" id="3.30.70.100">
    <property type="match status" value="1"/>
</dbReference>
<evidence type="ECO:0000313" key="1">
    <source>
        <dbReference type="EMBL" id="MCW8108014.1"/>
    </source>
</evidence>
<dbReference type="Pfam" id="PF07237">
    <property type="entry name" value="DUF1428"/>
    <property type="match status" value="1"/>
</dbReference>
<dbReference type="InterPro" id="IPR009874">
    <property type="entry name" value="DUF1428"/>
</dbReference>
<dbReference type="SUPFAM" id="SSF54909">
    <property type="entry name" value="Dimeric alpha+beta barrel"/>
    <property type="match status" value="1"/>
</dbReference>
<evidence type="ECO:0000313" key="2">
    <source>
        <dbReference type="Proteomes" id="UP001142810"/>
    </source>
</evidence>